<reference evidence="1 2" key="1">
    <citation type="journal article" date="2021" name="Elife">
        <title>Chloroplast acquisition without the gene transfer in kleptoplastic sea slugs, Plakobranchus ocellatus.</title>
        <authorList>
            <person name="Maeda T."/>
            <person name="Takahashi S."/>
            <person name="Yoshida T."/>
            <person name="Shimamura S."/>
            <person name="Takaki Y."/>
            <person name="Nagai Y."/>
            <person name="Toyoda A."/>
            <person name="Suzuki Y."/>
            <person name="Arimoto A."/>
            <person name="Ishii H."/>
            <person name="Satoh N."/>
            <person name="Nishiyama T."/>
            <person name="Hasebe M."/>
            <person name="Maruyama T."/>
            <person name="Minagawa J."/>
            <person name="Obokata J."/>
            <person name="Shigenobu S."/>
        </authorList>
    </citation>
    <scope>NUCLEOTIDE SEQUENCE [LARGE SCALE GENOMIC DNA]</scope>
</reference>
<comment type="caution">
    <text evidence="1">The sequence shown here is derived from an EMBL/GenBank/DDBJ whole genome shotgun (WGS) entry which is preliminary data.</text>
</comment>
<name>A0AAV4I754_9GAST</name>
<proteinExistence type="predicted"/>
<keyword evidence="2" id="KW-1185">Reference proteome</keyword>
<dbReference type="EMBL" id="BMAT01009378">
    <property type="protein sequence ID" value="GFS05317.1"/>
    <property type="molecule type" value="Genomic_DNA"/>
</dbReference>
<protein>
    <submittedName>
        <fullName evidence="1">Uncharacterized protein</fullName>
    </submittedName>
</protein>
<accession>A0AAV4I754</accession>
<dbReference type="AlphaFoldDB" id="A0AAV4I754"/>
<dbReference type="Proteomes" id="UP000762676">
    <property type="component" value="Unassembled WGS sequence"/>
</dbReference>
<evidence type="ECO:0000313" key="2">
    <source>
        <dbReference type="Proteomes" id="UP000762676"/>
    </source>
</evidence>
<evidence type="ECO:0000313" key="1">
    <source>
        <dbReference type="EMBL" id="GFS05317.1"/>
    </source>
</evidence>
<gene>
    <name evidence="1" type="ORF">ElyMa_004679100</name>
</gene>
<sequence length="73" mass="7954">MDQYNNPSIDWRSWAGMCSKRQASGEPSALYLSLSGGGGDGTSINMQDRRLLEKSLLVHSLATYSQPSLYKGA</sequence>
<organism evidence="1 2">
    <name type="scientific">Elysia marginata</name>
    <dbReference type="NCBI Taxonomy" id="1093978"/>
    <lineage>
        <taxon>Eukaryota</taxon>
        <taxon>Metazoa</taxon>
        <taxon>Spiralia</taxon>
        <taxon>Lophotrochozoa</taxon>
        <taxon>Mollusca</taxon>
        <taxon>Gastropoda</taxon>
        <taxon>Heterobranchia</taxon>
        <taxon>Euthyneura</taxon>
        <taxon>Panpulmonata</taxon>
        <taxon>Sacoglossa</taxon>
        <taxon>Placobranchoidea</taxon>
        <taxon>Plakobranchidae</taxon>
        <taxon>Elysia</taxon>
    </lineage>
</organism>